<dbReference type="GO" id="GO:0006953">
    <property type="term" value="P:acute-phase response"/>
    <property type="evidence" value="ECO:0007669"/>
    <property type="project" value="TreeGrafter"/>
</dbReference>
<feature type="domain" description="Lipid-binding serum glycoprotein C-terminal" evidence="5">
    <location>
        <begin position="114"/>
        <end position="188"/>
    </location>
</feature>
<dbReference type="PANTHER" id="PTHR10504">
    <property type="entry name" value="BACTERICIDAL PERMEABILITY-INCREASING BPI PROTEIN-RELATED"/>
    <property type="match status" value="1"/>
</dbReference>
<dbReference type="GO" id="GO:0045087">
    <property type="term" value="P:innate immune response"/>
    <property type="evidence" value="ECO:0007669"/>
    <property type="project" value="UniProtKB-UniRule"/>
</dbReference>
<dbReference type="GO" id="GO:0050830">
    <property type="term" value="P:defense response to Gram-positive bacterium"/>
    <property type="evidence" value="ECO:0007669"/>
    <property type="project" value="TreeGrafter"/>
</dbReference>
<dbReference type="InterPro" id="IPR032942">
    <property type="entry name" value="BPI/LBP/Plunc"/>
</dbReference>
<evidence type="ECO:0000256" key="3">
    <source>
        <dbReference type="RuleBase" id="RU369039"/>
    </source>
</evidence>
<evidence type="ECO:0000256" key="1">
    <source>
        <dbReference type="ARBA" id="ARBA00007292"/>
    </source>
</evidence>
<dbReference type="GO" id="GO:0043032">
    <property type="term" value="P:positive regulation of macrophage activation"/>
    <property type="evidence" value="ECO:0007669"/>
    <property type="project" value="TreeGrafter"/>
</dbReference>
<gene>
    <name evidence="6" type="ORF">E2I00_004201</name>
</gene>
<evidence type="ECO:0000313" key="7">
    <source>
        <dbReference type="Proteomes" id="UP000437017"/>
    </source>
</evidence>
<dbReference type="GO" id="GO:0005615">
    <property type="term" value="C:extracellular space"/>
    <property type="evidence" value="ECO:0007669"/>
    <property type="project" value="UniProtKB-UniRule"/>
</dbReference>
<keyword evidence="3" id="KW-0325">Glycoprotein</keyword>
<dbReference type="Proteomes" id="UP000437017">
    <property type="component" value="Unassembled WGS sequence"/>
</dbReference>
<protein>
    <recommendedName>
        <fullName evidence="3">Bactericidal permeability-increasing protein</fullName>
        <shortName evidence="3">BPI</shortName>
    </recommendedName>
</protein>
<dbReference type="InterPro" id="IPR001124">
    <property type="entry name" value="Lipid-bd_serum_glycop_C"/>
</dbReference>
<dbReference type="InterPro" id="IPR017943">
    <property type="entry name" value="Bactericidal_perm-incr_a/b_dom"/>
</dbReference>
<dbReference type="Pfam" id="PF01273">
    <property type="entry name" value="LBP_BPI_CETP"/>
    <property type="match status" value="1"/>
</dbReference>
<accession>A0A643CFX3</accession>
<sequence length="385" mass="42556">MRIRRFLLRNSNLSLHSGQGVRASLSNNYVSVSGNWKVFFITLYGTFDLSVDGTSISISLNLGKDQSGRPTASMTHCSNSTGHVSIEISGHLRVNYLAETGAPQSPVMLRPSIPFYFPIQLHTSSFRAIIPQLARLYPNMELEFETSPQSAPFLMFTPGNVTLMPVMDIQAFALLPNSSGHKPLFQLRAVSLNLARAIKGHVCHGWKPLAQLKDWETMQLIDSGGYLFLERGKLSPPGKRKWTQVEQLTIIDGTGFTGPPNPITWFNPTPRTNISITINVNSSRIVGSLTTVSELKLELKHSNIGFFNVSCFPSAFLECPLQAGLHGKKLHGRVPGEATWSQIKTHCSLAGNGIPCLKMNLMESIHNYYALHIIYPSLDGKNSCY</sequence>
<dbReference type="Gene3D" id="3.15.20.10">
    <property type="entry name" value="Bactericidal permeability-increasing protein, domain 2"/>
    <property type="match status" value="1"/>
</dbReference>
<organism evidence="6 7">
    <name type="scientific">Balaenoptera physalus</name>
    <name type="common">Fin whale</name>
    <name type="synonym">Balaena physalus</name>
    <dbReference type="NCBI Taxonomy" id="9770"/>
    <lineage>
        <taxon>Eukaryota</taxon>
        <taxon>Metazoa</taxon>
        <taxon>Chordata</taxon>
        <taxon>Craniata</taxon>
        <taxon>Vertebrata</taxon>
        <taxon>Euteleostomi</taxon>
        <taxon>Mammalia</taxon>
        <taxon>Eutheria</taxon>
        <taxon>Laurasiatheria</taxon>
        <taxon>Artiodactyla</taxon>
        <taxon>Whippomorpha</taxon>
        <taxon>Cetacea</taxon>
        <taxon>Mysticeti</taxon>
        <taxon>Balaenopteridae</taxon>
        <taxon>Balaenoptera</taxon>
    </lineage>
</organism>
<dbReference type="InterPro" id="IPR017942">
    <property type="entry name" value="Lipid-bd_serum_glycop_N"/>
</dbReference>
<comment type="subunit">
    <text evidence="3">Monomer. Homodimer; disulfide-linked.</text>
</comment>
<feature type="domain" description="Lipid-binding serum glycoprotein N-terminal" evidence="4">
    <location>
        <begin position="1"/>
        <end position="95"/>
    </location>
</feature>
<keyword evidence="7" id="KW-1185">Reference proteome</keyword>
<dbReference type="OrthoDB" id="9706929at2759"/>
<keyword evidence="3" id="KW-0391">Immunity</keyword>
<reference evidence="6 7" key="1">
    <citation type="journal article" date="2019" name="PLoS ONE">
        <title>Genomic analyses reveal an absence of contemporary introgressive admixture between fin whales and blue whales, despite known hybrids.</title>
        <authorList>
            <person name="Westbury M.V."/>
            <person name="Petersen B."/>
            <person name="Lorenzen E.D."/>
        </authorList>
    </citation>
    <scope>NUCLEOTIDE SEQUENCE [LARGE SCALE GENOMIC DNA]</scope>
    <source>
        <strain evidence="6">FinWhale-01</strain>
    </source>
</reference>
<evidence type="ECO:0000259" key="5">
    <source>
        <dbReference type="Pfam" id="PF02886"/>
    </source>
</evidence>
<name>A0A643CFX3_BALPH</name>
<keyword evidence="2 3" id="KW-1015">Disulfide bond</keyword>
<evidence type="ECO:0000259" key="4">
    <source>
        <dbReference type="Pfam" id="PF01273"/>
    </source>
</evidence>
<evidence type="ECO:0000313" key="6">
    <source>
        <dbReference type="EMBL" id="KAB0399059.1"/>
    </source>
</evidence>
<comment type="domain">
    <text evidence="3">The N-terminal region may be exposed to the interior of the granule, whereas the C-terminal portion may be embedded in the membrane. During phagocytosis and degranulation, proteases may be released and activated and cleave BPI at the junction of the N- and C-terminal portions of the molecule, providing controlled release of the N-terminal antibacterial fragment when bacteria are ingested.</text>
</comment>
<evidence type="ECO:0000256" key="2">
    <source>
        <dbReference type="ARBA" id="ARBA00023157"/>
    </source>
</evidence>
<keyword evidence="3" id="KW-0732">Signal</keyword>
<dbReference type="GO" id="GO:0050829">
    <property type="term" value="P:defense response to Gram-negative bacterium"/>
    <property type="evidence" value="ECO:0007669"/>
    <property type="project" value="UniProtKB-UniRule"/>
</dbReference>
<comment type="similarity">
    <text evidence="1">Belongs to the BPI/LBP/Plunc superfamily. BPI/LBP family.</text>
</comment>
<keyword evidence="3" id="KW-0044">Antibiotic</keyword>
<keyword evidence="3" id="KW-0399">Innate immunity</keyword>
<dbReference type="GO" id="GO:0002281">
    <property type="term" value="P:macrophage activation involved in immune response"/>
    <property type="evidence" value="ECO:0007669"/>
    <property type="project" value="TreeGrafter"/>
</dbReference>
<dbReference type="GO" id="GO:0031663">
    <property type="term" value="P:lipopolysaccharide-mediated signaling pathway"/>
    <property type="evidence" value="ECO:0007669"/>
    <property type="project" value="TreeGrafter"/>
</dbReference>
<dbReference type="GO" id="GO:0001530">
    <property type="term" value="F:lipopolysaccharide binding"/>
    <property type="evidence" value="ECO:0007669"/>
    <property type="project" value="TreeGrafter"/>
</dbReference>
<keyword evidence="3" id="KW-0964">Secreted</keyword>
<dbReference type="PANTHER" id="PTHR10504:SF76">
    <property type="entry name" value="BACTERICIDAL PERMEABILITY-INCREASING PROTEIN"/>
    <property type="match status" value="1"/>
</dbReference>
<comment type="function">
    <text evidence="3">The cytotoxic action of BPI is limited to many species of Gram-negative bacteria; this specificity may be explained by a strong affinity of the very basic N-terminal half for the negatively charged lipopolysaccharides that are unique to the Gram-negative bacterial outer envelope.</text>
</comment>
<comment type="caution">
    <text evidence="6">The sequence shown here is derived from an EMBL/GenBank/DDBJ whole genome shotgun (WGS) entry which is preliminary data.</text>
</comment>
<dbReference type="EMBL" id="SGJD01001633">
    <property type="protein sequence ID" value="KAB0399059.1"/>
    <property type="molecule type" value="Genomic_DNA"/>
</dbReference>
<keyword evidence="3" id="KW-0929">Antimicrobial</keyword>
<comment type="subcellular location">
    <subcellularLocation>
        <location evidence="3">Secreted</location>
    </subcellularLocation>
</comment>
<dbReference type="SUPFAM" id="SSF55394">
    <property type="entry name" value="Bactericidal permeability-increasing protein, BPI"/>
    <property type="match status" value="2"/>
</dbReference>
<comment type="domain">
    <text evidence="3">The N- and C-terminal barrels adopt an identical fold despite having only 13% of conserved residues.</text>
</comment>
<dbReference type="Pfam" id="PF02886">
    <property type="entry name" value="LBP_BPI_CETP_C"/>
    <property type="match status" value="1"/>
</dbReference>
<dbReference type="AlphaFoldDB" id="A0A643CFX3"/>
<proteinExistence type="inferred from homology"/>